<comment type="subcellular location">
    <subcellularLocation>
        <location evidence="1">Nucleus</location>
    </subcellularLocation>
</comment>
<dbReference type="GO" id="GO:0043565">
    <property type="term" value="F:sequence-specific DNA binding"/>
    <property type="evidence" value="ECO:0007669"/>
    <property type="project" value="TreeGrafter"/>
</dbReference>
<dbReference type="SUPFAM" id="SSF53474">
    <property type="entry name" value="alpha/beta-Hydrolases"/>
    <property type="match status" value="1"/>
</dbReference>
<dbReference type="GO" id="GO:0016787">
    <property type="term" value="F:hydrolase activity"/>
    <property type="evidence" value="ECO:0007669"/>
    <property type="project" value="UniProtKB-KW"/>
</dbReference>
<keyword evidence="8" id="KW-0378">Hydrolase</keyword>
<dbReference type="GO" id="GO:0017000">
    <property type="term" value="P:antibiotic biosynthetic process"/>
    <property type="evidence" value="ECO:0007669"/>
    <property type="project" value="UniProtKB-ARBA"/>
</dbReference>
<evidence type="ECO:0000256" key="4">
    <source>
        <dbReference type="ARBA" id="ARBA00023125"/>
    </source>
</evidence>
<dbReference type="PANTHER" id="PTHR47540">
    <property type="entry name" value="THIAMINE REPRESSIBLE GENES REGULATORY PROTEIN THI5"/>
    <property type="match status" value="1"/>
</dbReference>
<dbReference type="SMART" id="SM00906">
    <property type="entry name" value="Fungal_trans"/>
    <property type="match status" value="1"/>
</dbReference>
<dbReference type="Gene3D" id="3.40.50.1820">
    <property type="entry name" value="alpha/beta hydrolase"/>
    <property type="match status" value="1"/>
</dbReference>
<dbReference type="GO" id="GO:0045944">
    <property type="term" value="P:positive regulation of transcription by RNA polymerase II"/>
    <property type="evidence" value="ECO:0007669"/>
    <property type="project" value="TreeGrafter"/>
</dbReference>
<dbReference type="Proteomes" id="UP000030104">
    <property type="component" value="Unassembled WGS sequence"/>
</dbReference>
<dbReference type="GO" id="GO:0072330">
    <property type="term" value="P:monocarboxylic acid biosynthetic process"/>
    <property type="evidence" value="ECO:0007669"/>
    <property type="project" value="UniProtKB-ARBA"/>
</dbReference>
<keyword evidence="9" id="KW-1185">Reference proteome</keyword>
<reference evidence="8 9" key="1">
    <citation type="journal article" date="2015" name="Mol. Plant Microbe Interact.">
        <title>Genome, transcriptome, and functional analyses of Penicillium expansum provide new insights into secondary metabolism and pathogenicity.</title>
        <authorList>
            <person name="Ballester A.R."/>
            <person name="Marcet-Houben M."/>
            <person name="Levin E."/>
            <person name="Sela N."/>
            <person name="Selma-Lazaro C."/>
            <person name="Carmona L."/>
            <person name="Wisniewski M."/>
            <person name="Droby S."/>
            <person name="Gonzalez-Candelas L."/>
            <person name="Gabaldon T."/>
        </authorList>
    </citation>
    <scope>NUCLEOTIDE SEQUENCE [LARGE SCALE GENOMIC DNA]</scope>
    <source>
        <strain evidence="8 9">PHI-1</strain>
    </source>
</reference>
<protein>
    <submittedName>
        <fullName evidence="8">Dienelactone hydrolase</fullName>
    </submittedName>
</protein>
<keyword evidence="4" id="KW-0238">DNA-binding</keyword>
<keyword evidence="6" id="KW-0539">Nucleus</keyword>
<feature type="domain" description="Xylanolytic transcriptional activator regulatory" evidence="7">
    <location>
        <begin position="484"/>
        <end position="556"/>
    </location>
</feature>
<dbReference type="OrthoDB" id="2147163at2759"/>
<evidence type="ECO:0000256" key="5">
    <source>
        <dbReference type="ARBA" id="ARBA00023163"/>
    </source>
</evidence>
<gene>
    <name evidence="8" type="ORF">PITC_092130</name>
</gene>
<dbReference type="PhylomeDB" id="A0A0A2LDG2"/>
<sequence>MTSQACCNIPPKGEPAVVSEGQIDQVAGVNLYVFGDRRAKRGVVLVYDIFGLYPQTKQGAALLANELDCLVIIPDFFNGEAANIEWVGMDTAEKRDKMMGFFEDKASPETNLATLYSVMNEAKSLYSTVEKWAVLGLCWGGKLAALASTDQTPFVASGQTHPALLDIADAKRMAIPHICLVSPDEPADILNQYKEALPDHSEFELYGTMFHGWMGARANLEDEKNLLEFARGKVFLENKLRAMESFVPLAPATSSTVAVPTVTAPISSHNANYGQNPATLSPKNDSKVTPPEIRKYETAYHTIKHGEIEFQGQSGDRTFIQNLKTKLSDWDGCEITCSQLSPDMSFPGFFEPDRRISDQVTFPKKELARKLVDAALDAQILLPIIHRPSFDASFNLIYSLDRSEHGKREVLFLPLLYAVLAYGCLFIESDSENQESYEMISKGSDYFSKSRQLQDIANCRDLVSLQAIVFMNLFLLTTNRSSTCYTYLCTSLSIAVRMGLHRLLTTNHDLISQEIGKRLFWSLWLLVNDVGSCCGMPSFLSVGDIDQELPREVNDAYIASRKISIQPQSEICYISGANASYRLHMIRDKVTRQMYPAKGLGYDQLHGSTAYAENLEKVRETEDDLRRWANGIPRGAQYMLSISYAYVHLYLYRPFLQYALRNPEQSPYACEDSSCYAIACVQAGQNIVLLCEDMFKRGLLRGGNWSSIRMLCSSIVTLFYIVLATRGSYQPDSLFKSLATGRKLLNHLAKQSYPASRFKIILVTMTSTLPEDLQKVRDRLLNFDSEAPGVLLNETPKNNCGLPNDAYTASLAGMNYDGGIHESDLAREKQQNRQIEFNAPGSQRRQSHCQTPDLPIQTTTEGSQYLHVSNTTALGSADQHWQAQPFSLRQDDSAMAVGNGFDIGNTEHSEINEEPLAGMFNTGGLDLGDIDEFFDFGSWF</sequence>
<evidence type="ECO:0000313" key="9">
    <source>
        <dbReference type="Proteomes" id="UP000030104"/>
    </source>
</evidence>
<dbReference type="STRING" id="40296.A0A0A2LDG2"/>
<evidence type="ECO:0000313" key="8">
    <source>
        <dbReference type="EMBL" id="KGO77253.1"/>
    </source>
</evidence>
<keyword evidence="5" id="KW-0804">Transcription</keyword>
<dbReference type="InterPro" id="IPR002925">
    <property type="entry name" value="Dienelactn_hydro"/>
</dbReference>
<organism evidence="8 9">
    <name type="scientific">Penicillium italicum</name>
    <name type="common">Blue mold</name>
    <dbReference type="NCBI Taxonomy" id="40296"/>
    <lineage>
        <taxon>Eukaryota</taxon>
        <taxon>Fungi</taxon>
        <taxon>Dikarya</taxon>
        <taxon>Ascomycota</taxon>
        <taxon>Pezizomycotina</taxon>
        <taxon>Eurotiomycetes</taxon>
        <taxon>Eurotiomycetidae</taxon>
        <taxon>Eurotiales</taxon>
        <taxon>Aspergillaceae</taxon>
        <taxon>Penicillium</taxon>
    </lineage>
</organism>
<evidence type="ECO:0000256" key="2">
    <source>
        <dbReference type="ARBA" id="ARBA00022833"/>
    </source>
</evidence>
<keyword evidence="3" id="KW-0805">Transcription regulation</keyword>
<dbReference type="InterPro" id="IPR051711">
    <property type="entry name" value="Stress_Response_Reg"/>
</dbReference>
<dbReference type="InterPro" id="IPR029058">
    <property type="entry name" value="AB_hydrolase_fold"/>
</dbReference>
<dbReference type="HOGENOM" id="CLU_303494_0_0_1"/>
<dbReference type="GO" id="GO:0006351">
    <property type="term" value="P:DNA-templated transcription"/>
    <property type="evidence" value="ECO:0007669"/>
    <property type="project" value="InterPro"/>
</dbReference>
<dbReference type="EMBL" id="JQGA01000203">
    <property type="protein sequence ID" value="KGO77253.1"/>
    <property type="molecule type" value="Genomic_DNA"/>
</dbReference>
<dbReference type="Pfam" id="PF04082">
    <property type="entry name" value="Fungal_trans"/>
    <property type="match status" value="1"/>
</dbReference>
<accession>A0A0A2LDG2</accession>
<evidence type="ECO:0000259" key="7">
    <source>
        <dbReference type="SMART" id="SM00906"/>
    </source>
</evidence>
<name>A0A0A2LDG2_PENIT</name>
<dbReference type="AlphaFoldDB" id="A0A0A2LDG2"/>
<dbReference type="InterPro" id="IPR007219">
    <property type="entry name" value="XnlR_reg_dom"/>
</dbReference>
<evidence type="ECO:0000256" key="6">
    <source>
        <dbReference type="ARBA" id="ARBA00023242"/>
    </source>
</evidence>
<dbReference type="PANTHER" id="PTHR47540:SF1">
    <property type="entry name" value="ACTIVATOR OF STRESS GENES 1-RELATED"/>
    <property type="match status" value="1"/>
</dbReference>
<evidence type="ECO:0000256" key="1">
    <source>
        <dbReference type="ARBA" id="ARBA00004123"/>
    </source>
</evidence>
<dbReference type="GO" id="GO:0008270">
    <property type="term" value="F:zinc ion binding"/>
    <property type="evidence" value="ECO:0007669"/>
    <property type="project" value="InterPro"/>
</dbReference>
<dbReference type="Pfam" id="PF01738">
    <property type="entry name" value="DLH"/>
    <property type="match status" value="1"/>
</dbReference>
<dbReference type="CDD" id="cd12148">
    <property type="entry name" value="fungal_TF_MHR"/>
    <property type="match status" value="1"/>
</dbReference>
<comment type="caution">
    <text evidence="8">The sequence shown here is derived from an EMBL/GenBank/DDBJ whole genome shotgun (WGS) entry which is preliminary data.</text>
</comment>
<proteinExistence type="predicted"/>
<keyword evidence="2" id="KW-0862">Zinc</keyword>
<evidence type="ECO:0000256" key="3">
    <source>
        <dbReference type="ARBA" id="ARBA00023015"/>
    </source>
</evidence>
<dbReference type="GO" id="GO:0005634">
    <property type="term" value="C:nucleus"/>
    <property type="evidence" value="ECO:0007669"/>
    <property type="project" value="UniProtKB-SubCell"/>
</dbReference>